<dbReference type="AlphaFoldDB" id="A0A7S3YEQ0"/>
<dbReference type="PANTHER" id="PTHR36978">
    <property type="entry name" value="P-LOOP CONTAINING NUCLEOTIDE TRIPHOSPHATE HYDROLASE"/>
    <property type="match status" value="1"/>
</dbReference>
<dbReference type="InterPro" id="IPR040632">
    <property type="entry name" value="Sulfotransfer_4"/>
</dbReference>
<name>A0A7S3YEQ0_9EUKA</name>
<keyword evidence="1" id="KW-0472">Membrane</keyword>
<dbReference type="SUPFAM" id="SSF52540">
    <property type="entry name" value="P-loop containing nucleoside triphosphate hydrolases"/>
    <property type="match status" value="1"/>
</dbReference>
<evidence type="ECO:0000313" key="2">
    <source>
        <dbReference type="EMBL" id="CAE0649282.1"/>
    </source>
</evidence>
<sequence length="313" mass="35349">MTDSVSTVGRCLDWGCLRLVHHLLSRLSIILGTSRRRKLEHTSQGMVHVFYVCMSISLCVRLALILTLTPTTIQTTMSELCPHRLGITTMDDEEVQATLARDHEKRENAAEFLDVTLSASDGPWLFLYPQMDQWYPGSKFILTLRGSTADVVNSDARMRLMKVIGNKTFEEVYQGQRRGTVPLSSYGFSIADFVILVSKRYELHNERVRSYFQGRESELLEIDLEAEAADPWRKLTDFLGCPIPSKPFPHSNSAKKGIRTEVIPANFVEALNWKQFDMITKDGKSILTPKDGVGEILIGGEPYVCTHCEGFKL</sequence>
<dbReference type="PANTHER" id="PTHR36978:SF4">
    <property type="entry name" value="P-LOOP CONTAINING NUCLEOSIDE TRIPHOSPHATE HYDROLASE PROTEIN"/>
    <property type="match status" value="1"/>
</dbReference>
<keyword evidence="1" id="KW-1133">Transmembrane helix</keyword>
<dbReference type="InterPro" id="IPR027417">
    <property type="entry name" value="P-loop_NTPase"/>
</dbReference>
<evidence type="ECO:0000256" key="1">
    <source>
        <dbReference type="SAM" id="Phobius"/>
    </source>
</evidence>
<gene>
    <name evidence="2" type="ORF">LGLO00237_LOCUS3571</name>
</gene>
<reference evidence="2" key="1">
    <citation type="submission" date="2021-01" db="EMBL/GenBank/DDBJ databases">
        <authorList>
            <person name="Corre E."/>
            <person name="Pelletier E."/>
            <person name="Niang G."/>
            <person name="Scheremetjew M."/>
            <person name="Finn R."/>
            <person name="Kale V."/>
            <person name="Holt S."/>
            <person name="Cochrane G."/>
            <person name="Meng A."/>
            <person name="Brown T."/>
            <person name="Cohen L."/>
        </authorList>
    </citation>
    <scope>NUCLEOTIDE SEQUENCE</scope>
    <source>
        <strain evidence="2">CCCM811</strain>
    </source>
</reference>
<protein>
    <recommendedName>
        <fullName evidence="3">Sulfotransferase domain-containing protein</fullName>
    </recommendedName>
</protein>
<feature type="transmembrane region" description="Helical" evidence="1">
    <location>
        <begin position="45"/>
        <end position="68"/>
    </location>
</feature>
<accession>A0A7S3YEQ0</accession>
<keyword evidence="1" id="KW-0812">Transmembrane</keyword>
<evidence type="ECO:0008006" key="3">
    <source>
        <dbReference type="Google" id="ProtNLM"/>
    </source>
</evidence>
<proteinExistence type="predicted"/>
<dbReference type="Gene3D" id="3.40.50.300">
    <property type="entry name" value="P-loop containing nucleotide triphosphate hydrolases"/>
    <property type="match status" value="1"/>
</dbReference>
<organism evidence="2">
    <name type="scientific">Lotharella globosa</name>
    <dbReference type="NCBI Taxonomy" id="91324"/>
    <lineage>
        <taxon>Eukaryota</taxon>
        <taxon>Sar</taxon>
        <taxon>Rhizaria</taxon>
        <taxon>Cercozoa</taxon>
        <taxon>Chlorarachniophyceae</taxon>
        <taxon>Lotharella</taxon>
    </lineage>
</organism>
<dbReference type="Pfam" id="PF17784">
    <property type="entry name" value="Sulfotransfer_4"/>
    <property type="match status" value="1"/>
</dbReference>
<dbReference type="EMBL" id="HBIV01005036">
    <property type="protein sequence ID" value="CAE0649282.1"/>
    <property type="molecule type" value="Transcribed_RNA"/>
</dbReference>